<keyword evidence="2" id="KW-1185">Reference proteome</keyword>
<sequence>MNLNSFGEAEFTLTFGDLVIHQNIIVANIDDECLLGVDVLQNKQGVAADIILSQGILKLQGVDIPCIQIESNNKCRRVTAADDYTIPPYSEKIIQAFVEREDVISEPTEFIIEPNENFSSRYELLMASTLVDTAKSTSIPIRILNPTCDEKRIRQDAVLGIADEFLYETVFDDDCQNDTPPISVRCSAEKESTKNIKIPEHLVQMYENSLKDNNFDQTSQKLLLDLLLEYPDAFSKNDLDLGLTHMLKTMGNGMDRTRTQICLWMLSEPLIHLYGRMTTLNVGINLHH</sequence>
<protein>
    <submittedName>
        <fullName evidence="1">Uncharacterized protein</fullName>
    </submittedName>
</protein>
<reference evidence="1" key="1">
    <citation type="submission" date="2022-08" db="UniProtKB">
        <authorList>
            <consortium name="EnsemblMetazoa"/>
        </authorList>
    </citation>
    <scope>IDENTIFICATION</scope>
    <source>
        <strain evidence="1">05x7-T-G4-1.051#20</strain>
    </source>
</reference>
<evidence type="ECO:0000313" key="1">
    <source>
        <dbReference type="EnsemblMetazoa" id="G12597.1:cds"/>
    </source>
</evidence>
<evidence type="ECO:0000313" key="2">
    <source>
        <dbReference type="Proteomes" id="UP000005408"/>
    </source>
</evidence>
<accession>A0A8W8I4Y0</accession>
<name>A0A8W8I4Y0_MAGGI</name>
<dbReference type="EnsemblMetazoa" id="G12597.1">
    <property type="protein sequence ID" value="G12597.1:cds"/>
    <property type="gene ID" value="G12597"/>
</dbReference>
<organism evidence="1 2">
    <name type="scientific">Magallana gigas</name>
    <name type="common">Pacific oyster</name>
    <name type="synonym">Crassostrea gigas</name>
    <dbReference type="NCBI Taxonomy" id="29159"/>
    <lineage>
        <taxon>Eukaryota</taxon>
        <taxon>Metazoa</taxon>
        <taxon>Spiralia</taxon>
        <taxon>Lophotrochozoa</taxon>
        <taxon>Mollusca</taxon>
        <taxon>Bivalvia</taxon>
        <taxon>Autobranchia</taxon>
        <taxon>Pteriomorphia</taxon>
        <taxon>Ostreida</taxon>
        <taxon>Ostreoidea</taxon>
        <taxon>Ostreidae</taxon>
        <taxon>Magallana</taxon>
    </lineage>
</organism>
<dbReference type="AlphaFoldDB" id="A0A8W8I4Y0"/>
<proteinExistence type="predicted"/>
<dbReference type="Proteomes" id="UP000005408">
    <property type="component" value="Unassembled WGS sequence"/>
</dbReference>